<evidence type="ECO:0000256" key="1">
    <source>
        <dbReference type="ARBA" id="ARBA00007435"/>
    </source>
</evidence>
<dbReference type="SUPFAM" id="SSF82771">
    <property type="entry name" value="GIY-YIG endonuclease"/>
    <property type="match status" value="1"/>
</dbReference>
<comment type="similarity">
    <text evidence="1">Belongs to the UPF0213 family.</text>
</comment>
<keyword evidence="5" id="KW-1185">Reference proteome</keyword>
<feature type="domain" description="GIY-YIG" evidence="3">
    <location>
        <begin position="1"/>
        <end position="75"/>
    </location>
</feature>
<dbReference type="CDD" id="cd10456">
    <property type="entry name" value="GIY-YIG_UPF0213"/>
    <property type="match status" value="1"/>
</dbReference>
<protein>
    <submittedName>
        <fullName evidence="4">GIY-YIG nuclease family protein</fullName>
    </submittedName>
</protein>
<dbReference type="PROSITE" id="PS50164">
    <property type="entry name" value="GIY_YIG"/>
    <property type="match status" value="1"/>
</dbReference>
<proteinExistence type="inferred from homology"/>
<dbReference type="Proteomes" id="UP000671914">
    <property type="component" value="Chromosome"/>
</dbReference>
<evidence type="ECO:0000313" key="4">
    <source>
        <dbReference type="EMBL" id="QTX04060.1"/>
    </source>
</evidence>
<dbReference type="Pfam" id="PF01541">
    <property type="entry name" value="GIY-YIG"/>
    <property type="match status" value="1"/>
</dbReference>
<evidence type="ECO:0000256" key="2">
    <source>
        <dbReference type="SAM" id="MobiDB-lite"/>
    </source>
</evidence>
<dbReference type="InterPro" id="IPR035901">
    <property type="entry name" value="GIY-YIG_endonuc_sf"/>
</dbReference>
<evidence type="ECO:0000313" key="5">
    <source>
        <dbReference type="Proteomes" id="UP000671914"/>
    </source>
</evidence>
<feature type="region of interest" description="Disordered" evidence="2">
    <location>
        <begin position="91"/>
        <end position="112"/>
    </location>
</feature>
<organism evidence="4 5">
    <name type="scientific">Agromyces archimandritae</name>
    <dbReference type="NCBI Taxonomy" id="2781962"/>
    <lineage>
        <taxon>Bacteria</taxon>
        <taxon>Bacillati</taxon>
        <taxon>Actinomycetota</taxon>
        <taxon>Actinomycetes</taxon>
        <taxon>Micrococcales</taxon>
        <taxon>Microbacteriaceae</taxon>
        <taxon>Agromyces</taxon>
    </lineage>
</organism>
<dbReference type="AlphaFoldDB" id="A0A975FL26"/>
<name>A0A975FL26_9MICO</name>
<sequence length="112" mass="12779">MPTVYILECADGSYYVGSTRDLERRLAEHRSGVGAAYTRRRLPVRLAFRQDFDRIDEAYRLEKQVQGWSRRKREALIAGDYALLPALARKPRLAPPTSPPVEERAPLSPPVE</sequence>
<evidence type="ECO:0000259" key="3">
    <source>
        <dbReference type="PROSITE" id="PS50164"/>
    </source>
</evidence>
<dbReference type="PANTHER" id="PTHR34477">
    <property type="entry name" value="UPF0213 PROTEIN YHBQ"/>
    <property type="match status" value="1"/>
</dbReference>
<dbReference type="InterPro" id="IPR000305">
    <property type="entry name" value="GIY-YIG_endonuc"/>
</dbReference>
<gene>
    <name evidence="4" type="ORF">G127AT_12265</name>
</gene>
<dbReference type="RefSeq" id="WP_210897278.1">
    <property type="nucleotide sequence ID" value="NZ_CP071696.1"/>
</dbReference>
<accession>A0A975FL26</accession>
<dbReference type="InterPro" id="IPR050190">
    <property type="entry name" value="UPF0213_domain"/>
</dbReference>
<dbReference type="KEGG" id="aarc:G127AT_12265"/>
<dbReference type="EMBL" id="CP071696">
    <property type="protein sequence ID" value="QTX04060.1"/>
    <property type="molecule type" value="Genomic_DNA"/>
</dbReference>
<reference evidence="4" key="1">
    <citation type="submission" date="2021-03" db="EMBL/GenBank/DDBJ databases">
        <title>Agromyces archimandritus sp. nov., isolated from the cockroach Archimandrita tessellata.</title>
        <authorList>
            <person name="Guzman J."/>
            <person name="Ortuzar M."/>
            <person name="Poehlein A."/>
            <person name="Daniel R."/>
            <person name="Trujillo M."/>
            <person name="Vilcinskas A."/>
        </authorList>
    </citation>
    <scope>NUCLEOTIDE SEQUENCE</scope>
    <source>
        <strain evidence="4">G127AT</strain>
    </source>
</reference>
<dbReference type="PANTHER" id="PTHR34477:SF1">
    <property type="entry name" value="UPF0213 PROTEIN YHBQ"/>
    <property type="match status" value="1"/>
</dbReference>
<dbReference type="Gene3D" id="3.40.1440.10">
    <property type="entry name" value="GIY-YIG endonuclease"/>
    <property type="match status" value="1"/>
</dbReference>